<comment type="caution">
    <text evidence="1">The sequence shown here is derived from an EMBL/GenBank/DDBJ whole genome shotgun (WGS) entry which is preliminary data.</text>
</comment>
<dbReference type="Proteomes" id="UP001596496">
    <property type="component" value="Unassembled WGS sequence"/>
</dbReference>
<sequence>MSTPDDLERHFTLLTAVARYEALRTRDALAAADDDDGVTDAVPLTGEEALEMLALSEVIARKAVYGRQLSVRSARRARASWAQIGAALGTSKQAAWETHNRWIDEQAKRDHSPGHWGWDDDDVAAARALAGEPNEGDQA</sequence>
<protein>
    <submittedName>
        <fullName evidence="1">Uncharacterized protein</fullName>
    </submittedName>
</protein>
<proteinExistence type="predicted"/>
<gene>
    <name evidence="1" type="ORF">ACFQSB_20120</name>
</gene>
<organism evidence="1 2">
    <name type="scientific">Sphaerisporangium rhizosphaerae</name>
    <dbReference type="NCBI Taxonomy" id="2269375"/>
    <lineage>
        <taxon>Bacteria</taxon>
        <taxon>Bacillati</taxon>
        <taxon>Actinomycetota</taxon>
        <taxon>Actinomycetes</taxon>
        <taxon>Streptosporangiales</taxon>
        <taxon>Streptosporangiaceae</taxon>
        <taxon>Sphaerisporangium</taxon>
    </lineage>
</organism>
<accession>A0ABW2P5K2</accession>
<dbReference type="EMBL" id="JBHTCG010000012">
    <property type="protein sequence ID" value="MFC7384529.1"/>
    <property type="molecule type" value="Genomic_DNA"/>
</dbReference>
<reference evidence="2" key="1">
    <citation type="journal article" date="2019" name="Int. J. Syst. Evol. Microbiol.">
        <title>The Global Catalogue of Microorganisms (GCM) 10K type strain sequencing project: providing services to taxonomists for standard genome sequencing and annotation.</title>
        <authorList>
            <consortium name="The Broad Institute Genomics Platform"/>
            <consortium name="The Broad Institute Genome Sequencing Center for Infectious Disease"/>
            <person name="Wu L."/>
            <person name="Ma J."/>
        </authorList>
    </citation>
    <scope>NUCLEOTIDE SEQUENCE [LARGE SCALE GENOMIC DNA]</scope>
    <source>
        <strain evidence="2">CECT 7649</strain>
    </source>
</reference>
<dbReference type="RefSeq" id="WP_380828316.1">
    <property type="nucleotide sequence ID" value="NZ_JBHTCG010000012.1"/>
</dbReference>
<name>A0ABW2P5K2_9ACTN</name>
<evidence type="ECO:0000313" key="2">
    <source>
        <dbReference type="Proteomes" id="UP001596496"/>
    </source>
</evidence>
<evidence type="ECO:0000313" key="1">
    <source>
        <dbReference type="EMBL" id="MFC7384529.1"/>
    </source>
</evidence>
<keyword evidence="2" id="KW-1185">Reference proteome</keyword>